<dbReference type="AlphaFoldDB" id="A0A498IKD2"/>
<organism evidence="1 2">
    <name type="scientific">Malus domestica</name>
    <name type="common">Apple</name>
    <name type="synonym">Pyrus malus</name>
    <dbReference type="NCBI Taxonomy" id="3750"/>
    <lineage>
        <taxon>Eukaryota</taxon>
        <taxon>Viridiplantae</taxon>
        <taxon>Streptophyta</taxon>
        <taxon>Embryophyta</taxon>
        <taxon>Tracheophyta</taxon>
        <taxon>Spermatophyta</taxon>
        <taxon>Magnoliopsida</taxon>
        <taxon>eudicotyledons</taxon>
        <taxon>Gunneridae</taxon>
        <taxon>Pentapetalae</taxon>
        <taxon>rosids</taxon>
        <taxon>fabids</taxon>
        <taxon>Rosales</taxon>
        <taxon>Rosaceae</taxon>
        <taxon>Amygdaloideae</taxon>
        <taxon>Maleae</taxon>
        <taxon>Malus</taxon>
    </lineage>
</organism>
<evidence type="ECO:0000313" key="2">
    <source>
        <dbReference type="Proteomes" id="UP000290289"/>
    </source>
</evidence>
<accession>A0A498IKD2</accession>
<comment type="caution">
    <text evidence="1">The sequence shown here is derived from an EMBL/GenBank/DDBJ whole genome shotgun (WGS) entry which is preliminary data.</text>
</comment>
<evidence type="ECO:0000313" key="1">
    <source>
        <dbReference type="EMBL" id="RXH82615.1"/>
    </source>
</evidence>
<dbReference type="Proteomes" id="UP000290289">
    <property type="component" value="Chromosome 12"/>
</dbReference>
<gene>
    <name evidence="1" type="ORF">DVH24_036956</name>
</gene>
<proteinExistence type="predicted"/>
<dbReference type="EMBL" id="RDQH01000338">
    <property type="protein sequence ID" value="RXH82615.1"/>
    <property type="molecule type" value="Genomic_DNA"/>
</dbReference>
<reference evidence="1 2" key="1">
    <citation type="submission" date="2018-10" db="EMBL/GenBank/DDBJ databases">
        <title>A high-quality apple genome assembly.</title>
        <authorList>
            <person name="Hu J."/>
        </authorList>
    </citation>
    <scope>NUCLEOTIDE SEQUENCE [LARGE SCALE GENOMIC DNA]</scope>
    <source>
        <strain evidence="2">cv. HFTH1</strain>
        <tissue evidence="1">Young leaf</tissue>
    </source>
</reference>
<keyword evidence="2" id="KW-1185">Reference proteome</keyword>
<name>A0A498IKD2_MALDO</name>
<sequence>MDAVDFRYLMLIKGGLRSDKPISSKSSCNRCMPLPINNEGDLKVFVELHCDVLGGCRLRLEAHRVNVFTDPHEGKKLTQHVVFKYGSSIPQVWLHQRGIGPLSACLNQSYPHRL</sequence>
<protein>
    <submittedName>
        <fullName evidence="1">Uncharacterized protein</fullName>
    </submittedName>
</protein>